<keyword evidence="2" id="KW-1277">Toxin-antitoxin system</keyword>
<dbReference type="InterPro" id="IPR002716">
    <property type="entry name" value="PIN_dom"/>
</dbReference>
<dbReference type="Proteomes" id="UP001597371">
    <property type="component" value="Unassembled WGS sequence"/>
</dbReference>
<evidence type="ECO:0000313" key="9">
    <source>
        <dbReference type="EMBL" id="MFD2236126.1"/>
    </source>
</evidence>
<sequence>MAKTLCDTNILIDLFGAGQNWHDWSRRQVAVARGQGPLAVNPLIVAEFSVGFSDEGDVFELLGKDAFEHEPLPWNAAFRAGSAFLTYRRRGGDKRSPLPDFYIGAHALLAGHRLLTRDAARYRAYFPDLEIVCPETHP</sequence>
<comment type="similarity">
    <text evidence="7">Belongs to the PINc/VapC protein family.</text>
</comment>
<evidence type="ECO:0000256" key="7">
    <source>
        <dbReference type="ARBA" id="ARBA00038093"/>
    </source>
</evidence>
<evidence type="ECO:0000259" key="8">
    <source>
        <dbReference type="Pfam" id="PF01850"/>
    </source>
</evidence>
<feature type="domain" description="PIN" evidence="8">
    <location>
        <begin position="5"/>
        <end position="124"/>
    </location>
</feature>
<dbReference type="RefSeq" id="WP_209735942.1">
    <property type="nucleotide sequence ID" value="NZ_CP072611.1"/>
</dbReference>
<gene>
    <name evidence="9" type="ORF">ACFSKQ_01450</name>
</gene>
<protein>
    <submittedName>
        <fullName evidence="9">Type II toxin-antitoxin system VapC family toxin</fullName>
    </submittedName>
</protein>
<evidence type="ECO:0000313" key="10">
    <source>
        <dbReference type="Proteomes" id="UP001597371"/>
    </source>
</evidence>
<dbReference type="InterPro" id="IPR029060">
    <property type="entry name" value="PIN-like_dom_sf"/>
</dbReference>
<dbReference type="SUPFAM" id="SSF88723">
    <property type="entry name" value="PIN domain-like"/>
    <property type="match status" value="1"/>
</dbReference>
<accession>A0ABW5CHB0</accession>
<evidence type="ECO:0000256" key="2">
    <source>
        <dbReference type="ARBA" id="ARBA00022649"/>
    </source>
</evidence>
<evidence type="ECO:0000256" key="4">
    <source>
        <dbReference type="ARBA" id="ARBA00022723"/>
    </source>
</evidence>
<comment type="cofactor">
    <cofactor evidence="1">
        <name>Mg(2+)</name>
        <dbReference type="ChEBI" id="CHEBI:18420"/>
    </cofactor>
</comment>
<dbReference type="Gene3D" id="3.40.50.1010">
    <property type="entry name" value="5'-nuclease"/>
    <property type="match status" value="1"/>
</dbReference>
<keyword evidence="6" id="KW-0460">Magnesium</keyword>
<dbReference type="Pfam" id="PF01850">
    <property type="entry name" value="PIN"/>
    <property type="match status" value="1"/>
</dbReference>
<dbReference type="EMBL" id="JBHUIJ010000002">
    <property type="protein sequence ID" value="MFD2236126.1"/>
    <property type="molecule type" value="Genomic_DNA"/>
</dbReference>
<keyword evidence="4" id="KW-0479">Metal-binding</keyword>
<evidence type="ECO:0000256" key="1">
    <source>
        <dbReference type="ARBA" id="ARBA00001946"/>
    </source>
</evidence>
<evidence type="ECO:0000256" key="5">
    <source>
        <dbReference type="ARBA" id="ARBA00022801"/>
    </source>
</evidence>
<dbReference type="InterPro" id="IPR050556">
    <property type="entry name" value="Type_II_TA_system_RNase"/>
</dbReference>
<organism evidence="9 10">
    <name type="scientific">Aureimonas populi</name>
    <dbReference type="NCBI Taxonomy" id="1701758"/>
    <lineage>
        <taxon>Bacteria</taxon>
        <taxon>Pseudomonadati</taxon>
        <taxon>Pseudomonadota</taxon>
        <taxon>Alphaproteobacteria</taxon>
        <taxon>Hyphomicrobiales</taxon>
        <taxon>Aurantimonadaceae</taxon>
        <taxon>Aureimonas</taxon>
    </lineage>
</organism>
<evidence type="ECO:0000256" key="6">
    <source>
        <dbReference type="ARBA" id="ARBA00022842"/>
    </source>
</evidence>
<proteinExistence type="inferred from homology"/>
<keyword evidence="5" id="KW-0378">Hydrolase</keyword>
<dbReference type="PANTHER" id="PTHR33653">
    <property type="entry name" value="RIBONUCLEASE VAPC2"/>
    <property type="match status" value="1"/>
</dbReference>
<keyword evidence="3" id="KW-0540">Nuclease</keyword>
<evidence type="ECO:0000256" key="3">
    <source>
        <dbReference type="ARBA" id="ARBA00022722"/>
    </source>
</evidence>
<name>A0ABW5CHB0_9HYPH</name>
<comment type="caution">
    <text evidence="9">The sequence shown here is derived from an EMBL/GenBank/DDBJ whole genome shotgun (WGS) entry which is preliminary data.</text>
</comment>
<keyword evidence="10" id="KW-1185">Reference proteome</keyword>
<dbReference type="PANTHER" id="PTHR33653:SF1">
    <property type="entry name" value="RIBONUCLEASE VAPC2"/>
    <property type="match status" value="1"/>
</dbReference>
<reference evidence="10" key="1">
    <citation type="journal article" date="2019" name="Int. J. Syst. Evol. Microbiol.">
        <title>The Global Catalogue of Microorganisms (GCM) 10K type strain sequencing project: providing services to taxonomists for standard genome sequencing and annotation.</title>
        <authorList>
            <consortium name="The Broad Institute Genomics Platform"/>
            <consortium name="The Broad Institute Genome Sequencing Center for Infectious Disease"/>
            <person name="Wu L."/>
            <person name="Ma J."/>
        </authorList>
    </citation>
    <scope>NUCLEOTIDE SEQUENCE [LARGE SCALE GENOMIC DNA]</scope>
    <source>
        <strain evidence="10">ZS-35-S2</strain>
    </source>
</reference>